<sequence>MTITARLIHSRVSNHFIIQPPLSPQTTNLCPSALYGEDSHWPVIG</sequence>
<reference evidence="1" key="1">
    <citation type="submission" date="2014-11" db="EMBL/GenBank/DDBJ databases">
        <authorList>
            <person name="Amaro Gonzalez C."/>
        </authorList>
    </citation>
    <scope>NUCLEOTIDE SEQUENCE</scope>
</reference>
<reference evidence="1" key="2">
    <citation type="journal article" date="2015" name="Fish Shellfish Immunol.">
        <title>Early steps in the European eel (Anguilla anguilla)-Vibrio vulnificus interaction in the gills: Role of the RtxA13 toxin.</title>
        <authorList>
            <person name="Callol A."/>
            <person name="Pajuelo D."/>
            <person name="Ebbesson L."/>
            <person name="Teles M."/>
            <person name="MacKenzie S."/>
            <person name="Amaro C."/>
        </authorList>
    </citation>
    <scope>NUCLEOTIDE SEQUENCE</scope>
</reference>
<name>A0A0E9QPD8_ANGAN</name>
<evidence type="ECO:0000313" key="1">
    <source>
        <dbReference type="EMBL" id="JAH18297.1"/>
    </source>
</evidence>
<dbReference type="EMBL" id="GBXM01090280">
    <property type="protein sequence ID" value="JAH18297.1"/>
    <property type="molecule type" value="Transcribed_RNA"/>
</dbReference>
<protein>
    <submittedName>
        <fullName evidence="1">Uncharacterized protein</fullName>
    </submittedName>
</protein>
<organism evidence="1">
    <name type="scientific">Anguilla anguilla</name>
    <name type="common">European freshwater eel</name>
    <name type="synonym">Muraena anguilla</name>
    <dbReference type="NCBI Taxonomy" id="7936"/>
    <lineage>
        <taxon>Eukaryota</taxon>
        <taxon>Metazoa</taxon>
        <taxon>Chordata</taxon>
        <taxon>Craniata</taxon>
        <taxon>Vertebrata</taxon>
        <taxon>Euteleostomi</taxon>
        <taxon>Actinopterygii</taxon>
        <taxon>Neopterygii</taxon>
        <taxon>Teleostei</taxon>
        <taxon>Anguilliformes</taxon>
        <taxon>Anguillidae</taxon>
        <taxon>Anguilla</taxon>
    </lineage>
</organism>
<proteinExistence type="predicted"/>
<dbReference type="AlphaFoldDB" id="A0A0E9QPD8"/>
<accession>A0A0E9QPD8</accession>